<dbReference type="WBParaSite" id="ES5_v2.g23711.t1">
    <property type="protein sequence ID" value="ES5_v2.g23711.t1"/>
    <property type="gene ID" value="ES5_v2.g23711"/>
</dbReference>
<sequence length="200" mass="22332">MFFFFRWGNGDALTQAKYVGISGLLTTAFTAMFGFFWLWFYLPICAAQCVGYMLVLAGVFKHDPRLLLFAKCILAVTIPISVLLAILFFFVIIFTFGFFFYNFVFIIFIGIFFTGFAVIIVHRAHTAMLGSGHNGNQANVNHPPMPSPQPQPQPQPQPYNNPPPYTGGAPPPPPPRHVQQYEQPPIPTGYGVNPSDPGKW</sequence>
<name>A0AC34G208_9BILA</name>
<evidence type="ECO:0000313" key="1">
    <source>
        <dbReference type="Proteomes" id="UP000887579"/>
    </source>
</evidence>
<dbReference type="Proteomes" id="UP000887579">
    <property type="component" value="Unplaced"/>
</dbReference>
<proteinExistence type="predicted"/>
<reference evidence="2" key="1">
    <citation type="submission" date="2022-11" db="UniProtKB">
        <authorList>
            <consortium name="WormBaseParasite"/>
        </authorList>
    </citation>
    <scope>IDENTIFICATION</scope>
</reference>
<organism evidence="1 2">
    <name type="scientific">Panagrolaimus sp. ES5</name>
    <dbReference type="NCBI Taxonomy" id="591445"/>
    <lineage>
        <taxon>Eukaryota</taxon>
        <taxon>Metazoa</taxon>
        <taxon>Ecdysozoa</taxon>
        <taxon>Nematoda</taxon>
        <taxon>Chromadorea</taxon>
        <taxon>Rhabditida</taxon>
        <taxon>Tylenchina</taxon>
        <taxon>Panagrolaimomorpha</taxon>
        <taxon>Panagrolaimoidea</taxon>
        <taxon>Panagrolaimidae</taxon>
        <taxon>Panagrolaimus</taxon>
    </lineage>
</organism>
<evidence type="ECO:0000313" key="2">
    <source>
        <dbReference type="WBParaSite" id="ES5_v2.g23711.t1"/>
    </source>
</evidence>
<protein>
    <submittedName>
        <fullName evidence="2">Uncharacterized protein</fullName>
    </submittedName>
</protein>
<accession>A0AC34G208</accession>